<gene>
    <name evidence="2" type="ORF">BUZ61_19625</name>
</gene>
<dbReference type="AlphaFoldDB" id="A0A2T4RXP9"/>
<proteinExistence type="predicted"/>
<keyword evidence="1" id="KW-0472">Membrane</keyword>
<dbReference type="Proteomes" id="UP000240400">
    <property type="component" value="Unassembled WGS sequence"/>
</dbReference>
<feature type="transmembrane region" description="Helical" evidence="1">
    <location>
        <begin position="35"/>
        <end position="57"/>
    </location>
</feature>
<comment type="caution">
    <text evidence="2">The sequence shown here is derived from an EMBL/GenBank/DDBJ whole genome shotgun (WGS) entry which is preliminary data.</text>
</comment>
<name>A0A2T4RXP9_9STAP</name>
<organism evidence="2 3">
    <name type="scientific">Staphylococcus nepalensis</name>
    <dbReference type="NCBI Taxonomy" id="214473"/>
    <lineage>
        <taxon>Bacteria</taxon>
        <taxon>Bacillati</taxon>
        <taxon>Bacillota</taxon>
        <taxon>Bacilli</taxon>
        <taxon>Bacillales</taxon>
        <taxon>Staphylococcaceae</taxon>
        <taxon>Staphylococcus</taxon>
    </lineage>
</organism>
<evidence type="ECO:0000313" key="2">
    <source>
        <dbReference type="EMBL" id="PTK34973.1"/>
    </source>
</evidence>
<accession>A0A2T4RXP9</accession>
<keyword evidence="1" id="KW-0812">Transmembrane</keyword>
<feature type="non-terminal residue" evidence="2">
    <location>
        <position position="1"/>
    </location>
</feature>
<protein>
    <submittedName>
        <fullName evidence="2">Histidine transporter</fullName>
    </submittedName>
</protein>
<sequence>VKVCKASTSISAISFFAEMVPCILATDIKIPIGKLTLIWFIRVALTLLIAIPFALLIF</sequence>
<reference evidence="2 3" key="1">
    <citation type="journal article" date="2016" name="Front. Microbiol.">
        <title>Comprehensive Phylogenetic Analysis of Bovine Non-aureus Staphylococci Species Based on Whole-Genome Sequencing.</title>
        <authorList>
            <person name="Naushad S."/>
            <person name="Barkema H.W."/>
            <person name="Luby C."/>
            <person name="Condas L.A."/>
            <person name="Nobrega D.B."/>
            <person name="Carson D.A."/>
            <person name="De Buck J."/>
        </authorList>
    </citation>
    <scope>NUCLEOTIDE SEQUENCE [LARGE SCALE GENOMIC DNA]</scope>
    <source>
        <strain evidence="2 3">SNUC 4337</strain>
    </source>
</reference>
<evidence type="ECO:0000313" key="3">
    <source>
        <dbReference type="Proteomes" id="UP000240400"/>
    </source>
</evidence>
<evidence type="ECO:0000256" key="1">
    <source>
        <dbReference type="SAM" id="Phobius"/>
    </source>
</evidence>
<keyword evidence="1" id="KW-1133">Transmembrane helix</keyword>
<dbReference type="EMBL" id="PZHR01001214">
    <property type="protein sequence ID" value="PTK34973.1"/>
    <property type="molecule type" value="Genomic_DNA"/>
</dbReference>